<gene>
    <name evidence="1" type="ORF">AORI_4622</name>
</gene>
<dbReference type="HOGENOM" id="CLU_1914319_0_0_11"/>
<sequence>MRILLTEATFDESREIAAALRDLGCRVSPCHVRSGVCRALAPGGTCPLDEADRPDLAVDVRGAEPGLTAREFGVVCALRKRVPVVMTTARDTGGPVVPPGFEDRVTACPPEDLFEACRGFLRSRA</sequence>
<proteinExistence type="predicted"/>
<dbReference type="RefSeq" id="WP_016334954.1">
    <property type="nucleotide sequence ID" value="NC_021252.1"/>
</dbReference>
<evidence type="ECO:0000313" key="2">
    <source>
        <dbReference type="Proteomes" id="UP000013968"/>
    </source>
</evidence>
<reference evidence="1 2" key="1">
    <citation type="journal article" date="2013" name="BMC Genomics">
        <title>ContigScape: a Cytoscape plugin facilitating microbial genome gap closing.</title>
        <authorList>
            <person name="Tang B."/>
            <person name="Wang Q."/>
            <person name="Yang M."/>
            <person name="Xie F."/>
            <person name="Zhu Y."/>
            <person name="Zhuo Y."/>
            <person name="Wang S."/>
            <person name="Gao H."/>
            <person name="Ding X."/>
            <person name="Zhang L."/>
            <person name="Zhao G."/>
            <person name="Zheng H."/>
        </authorList>
    </citation>
    <scope>NUCLEOTIDE SEQUENCE [LARGE SCALE GENOMIC DNA]</scope>
    <source>
        <strain evidence="1 2">HCCB10007</strain>
    </source>
</reference>
<protein>
    <recommendedName>
        <fullName evidence="3">Response regulatory domain-containing protein</fullName>
    </recommendedName>
</protein>
<dbReference type="EMBL" id="CP003410">
    <property type="protein sequence ID" value="AGM07206.1"/>
    <property type="molecule type" value="Genomic_DNA"/>
</dbReference>
<evidence type="ECO:0000313" key="1">
    <source>
        <dbReference type="EMBL" id="AGM07206.1"/>
    </source>
</evidence>
<name>R4T453_9PSEU</name>
<keyword evidence="2" id="KW-1185">Reference proteome</keyword>
<dbReference type="Proteomes" id="UP000013968">
    <property type="component" value="Chromosome"/>
</dbReference>
<dbReference type="AlphaFoldDB" id="R4T453"/>
<accession>R4T453</accession>
<evidence type="ECO:0008006" key="3">
    <source>
        <dbReference type="Google" id="ProtNLM"/>
    </source>
</evidence>
<dbReference type="KEGG" id="aoi:AORI_4622"/>
<dbReference type="PATRIC" id="fig|1156913.3.peg.4696"/>
<organism evidence="1 2">
    <name type="scientific">Amycolatopsis keratiniphila</name>
    <dbReference type="NCBI Taxonomy" id="129921"/>
    <lineage>
        <taxon>Bacteria</taxon>
        <taxon>Bacillati</taxon>
        <taxon>Actinomycetota</taxon>
        <taxon>Actinomycetes</taxon>
        <taxon>Pseudonocardiales</taxon>
        <taxon>Pseudonocardiaceae</taxon>
        <taxon>Amycolatopsis</taxon>
        <taxon>Amycolatopsis japonica group</taxon>
    </lineage>
</organism>